<dbReference type="CDD" id="cd06170">
    <property type="entry name" value="LuxR_C_like"/>
    <property type="match status" value="1"/>
</dbReference>
<dbReference type="PANTHER" id="PTHR16305:SF35">
    <property type="entry name" value="TRANSCRIPTIONAL ACTIVATOR DOMAIN"/>
    <property type="match status" value="1"/>
</dbReference>
<dbReference type="Gene3D" id="1.10.10.10">
    <property type="entry name" value="Winged helix-like DNA-binding domain superfamily/Winged helix DNA-binding domain"/>
    <property type="match status" value="1"/>
</dbReference>
<dbReference type="Proteomes" id="UP001589608">
    <property type="component" value="Unassembled WGS sequence"/>
</dbReference>
<name>A0ABV5MRP5_9ACTN</name>
<organism evidence="4 5">
    <name type="scientific">Dactylosporangium vinaceum</name>
    <dbReference type="NCBI Taxonomy" id="53362"/>
    <lineage>
        <taxon>Bacteria</taxon>
        <taxon>Bacillati</taxon>
        <taxon>Actinomycetota</taxon>
        <taxon>Actinomycetes</taxon>
        <taxon>Micromonosporales</taxon>
        <taxon>Micromonosporaceae</taxon>
        <taxon>Dactylosporangium</taxon>
    </lineage>
</organism>
<feature type="domain" description="HTH luxR-type" evidence="3">
    <location>
        <begin position="906"/>
        <end position="971"/>
    </location>
</feature>
<evidence type="ECO:0000313" key="4">
    <source>
        <dbReference type="EMBL" id="MFB9451538.1"/>
    </source>
</evidence>
<dbReference type="Pfam" id="PF00196">
    <property type="entry name" value="GerE"/>
    <property type="match status" value="1"/>
</dbReference>
<dbReference type="InterPro" id="IPR000792">
    <property type="entry name" value="Tscrpt_reg_LuxR_C"/>
</dbReference>
<dbReference type="InterPro" id="IPR016032">
    <property type="entry name" value="Sig_transdc_resp-reg_C-effctor"/>
</dbReference>
<dbReference type="InterPro" id="IPR041664">
    <property type="entry name" value="AAA_16"/>
</dbReference>
<keyword evidence="1" id="KW-0547">Nucleotide-binding</keyword>
<evidence type="ECO:0000256" key="2">
    <source>
        <dbReference type="ARBA" id="ARBA00022840"/>
    </source>
</evidence>
<dbReference type="EMBL" id="JBHMCA010000090">
    <property type="protein sequence ID" value="MFB9451538.1"/>
    <property type="molecule type" value="Genomic_DNA"/>
</dbReference>
<dbReference type="SUPFAM" id="SSF48452">
    <property type="entry name" value="TPR-like"/>
    <property type="match status" value="1"/>
</dbReference>
<dbReference type="Gene3D" id="1.25.40.10">
    <property type="entry name" value="Tetratricopeptide repeat domain"/>
    <property type="match status" value="2"/>
</dbReference>
<proteinExistence type="predicted"/>
<comment type="caution">
    <text evidence="4">The sequence shown here is derived from an EMBL/GenBank/DDBJ whole genome shotgun (WGS) entry which is preliminary data.</text>
</comment>
<dbReference type="SUPFAM" id="SSF52540">
    <property type="entry name" value="P-loop containing nucleoside triphosphate hydrolases"/>
    <property type="match status" value="1"/>
</dbReference>
<dbReference type="SMART" id="SM00421">
    <property type="entry name" value="HTH_LUXR"/>
    <property type="match status" value="1"/>
</dbReference>
<keyword evidence="5" id="KW-1185">Reference proteome</keyword>
<dbReference type="PROSITE" id="PS50043">
    <property type="entry name" value="HTH_LUXR_2"/>
    <property type="match status" value="1"/>
</dbReference>
<dbReference type="PANTHER" id="PTHR16305">
    <property type="entry name" value="TESTICULAR SOLUBLE ADENYLYL CYCLASE"/>
    <property type="match status" value="1"/>
</dbReference>
<dbReference type="InterPro" id="IPR027417">
    <property type="entry name" value="P-loop_NTPase"/>
</dbReference>
<dbReference type="Gene3D" id="3.40.50.300">
    <property type="entry name" value="P-loop containing nucleotide triphosphate hydrolases"/>
    <property type="match status" value="1"/>
</dbReference>
<accession>A0ABV5MRP5</accession>
<dbReference type="PRINTS" id="PR00038">
    <property type="entry name" value="HTHLUXR"/>
</dbReference>
<evidence type="ECO:0000256" key="1">
    <source>
        <dbReference type="ARBA" id="ARBA00022741"/>
    </source>
</evidence>
<dbReference type="InterPro" id="IPR011990">
    <property type="entry name" value="TPR-like_helical_dom_sf"/>
</dbReference>
<dbReference type="Pfam" id="PF13191">
    <property type="entry name" value="AAA_16"/>
    <property type="match status" value="1"/>
</dbReference>
<evidence type="ECO:0000259" key="3">
    <source>
        <dbReference type="PROSITE" id="PS50043"/>
    </source>
</evidence>
<dbReference type="RefSeq" id="WP_223104228.1">
    <property type="nucleotide sequence ID" value="NZ_CP061913.1"/>
</dbReference>
<dbReference type="SUPFAM" id="SSF46894">
    <property type="entry name" value="C-terminal effector domain of the bipartite response regulators"/>
    <property type="match status" value="1"/>
</dbReference>
<dbReference type="InterPro" id="IPR036388">
    <property type="entry name" value="WH-like_DNA-bd_sf"/>
</dbReference>
<evidence type="ECO:0000313" key="5">
    <source>
        <dbReference type="Proteomes" id="UP001589608"/>
    </source>
</evidence>
<sequence>MIGGLASPVLIGRRAELERLHALLDRAVAGQPVMALLAGEAGVGKTRLTGEIARAAAERGVRVLSGGCAELGGEGIPLAPLADILRTIVRTTPPEHLDACFGPARREFARLLPELDPAAAGAAPSDGSAAQLREHVLGLVTRLAADRPMLLIVEDLHWADRSTRDLVAFLIQTVREVGVLLLITYRSDELHRRHPLRPLLATWERNRGVDRIDVERFGRAEVAAQVEAIAGGPSAARLTDVVYERSHGNAFLVEEILAAVAGGADPGDLPPSLRDVLLARTEAVSGPAQEILRAAAVAGPRVTERLLQIVAAVPETALHPALREAVEHHLLVVDASGRGYTFRHELTRDALYDDLLPGERVRLHAAYGHAIATDQGLLADDGSVAGVLAHHWYAALDLPRALAASVAAGTQDAAGLTPAEALRHLERALQIWPRVPLPASVAGLAWSEVGLCAVEAAVGAGELQRALSLMDEVMSAAGAGADPVEHARLVHRRSAVLRWLGRDEEATRQLRDALTVLPAAPVTSTHAELLAALANSLARSGEDGECEVVARRAVAAATAVGATAARADALVSLSVTCYLGDPGTGLAALREGLALATANGLHRVALRGHINLSDCLELLGRHAEAAEVAAAGMALATRLGHGRSQGAMLAGNVAEPLIRLGRWQEALDLITESLAEDPRGVFASTLLILRGELHLWQGDTSPARHDAAEARRQLGGGDDDVQYSLPIAYIEADLDRIAGAFAAARDRVRAALDRPIAGTAVRYAWPLLWLGLRIEADDPVGAAPAAATAALRDLAATVDCSTAPAAAYRALAEAEVARRDGRSEVAAWRAAGDAARRADEAYLLGYALFRLAEAQTAAGDPAAAAATAQEGLRLADELATTVAEDIRTLIRRARLRTDAERPGPAGPQRRFRLTDREHEVLVLLAEGRSNAQIAAALYISPKTASVHVSNILAKIGAANRTEAAGTAHRLGLLAAS</sequence>
<keyword evidence="2" id="KW-0067">ATP-binding</keyword>
<reference evidence="4 5" key="1">
    <citation type="submission" date="2024-09" db="EMBL/GenBank/DDBJ databases">
        <authorList>
            <person name="Sun Q."/>
            <person name="Mori K."/>
        </authorList>
    </citation>
    <scope>NUCLEOTIDE SEQUENCE [LARGE SCALE GENOMIC DNA]</scope>
    <source>
        <strain evidence="4 5">JCM 3307</strain>
    </source>
</reference>
<gene>
    <name evidence="4" type="ORF">ACFFTR_51460</name>
</gene>
<protein>
    <submittedName>
        <fullName evidence="4">AAA family ATPase</fullName>
    </submittedName>
</protein>